<dbReference type="AlphaFoldDB" id="A0A0A7ECN5"/>
<gene>
    <name evidence="3" type="ORF">OM33_00425</name>
</gene>
<dbReference type="eggNOG" id="COG1983">
    <property type="taxonomic scope" value="Bacteria"/>
</dbReference>
<evidence type="ECO:0000256" key="1">
    <source>
        <dbReference type="SAM" id="Phobius"/>
    </source>
</evidence>
<name>A0A0A7ECN5_9GAMM</name>
<proteinExistence type="predicted"/>
<evidence type="ECO:0000313" key="4">
    <source>
        <dbReference type="Proteomes" id="UP000030341"/>
    </source>
</evidence>
<dbReference type="Pfam" id="PF04024">
    <property type="entry name" value="PspC"/>
    <property type="match status" value="1"/>
</dbReference>
<accession>A0A0A7ECN5</accession>
<dbReference type="RefSeq" id="WP_038637317.1">
    <property type="nucleotide sequence ID" value="NZ_CP009888.1"/>
</dbReference>
<evidence type="ECO:0000259" key="2">
    <source>
        <dbReference type="Pfam" id="PF04024"/>
    </source>
</evidence>
<keyword evidence="1" id="KW-0472">Membrane</keyword>
<keyword evidence="1" id="KW-1133">Transmembrane helix</keyword>
<keyword evidence="1" id="KW-0812">Transmembrane</keyword>
<dbReference type="STRING" id="1348114.OM33_00425"/>
<keyword evidence="4" id="KW-1185">Reference proteome</keyword>
<sequence length="68" mass="7366">MSIQVDNSSFYKDRLNKKVSGVCAGLARGNNLPIWGVRLGAVAALFVFPVATLLAYFVAATVLPARYY</sequence>
<dbReference type="KEGG" id="pseo:OM33_00425"/>
<dbReference type="OrthoDB" id="5772680at2"/>
<dbReference type="HOGENOM" id="CLU_143433_4_3_6"/>
<protein>
    <submittedName>
        <fullName evidence="3">Phage-shock protein</fullName>
    </submittedName>
</protein>
<dbReference type="EMBL" id="CP009888">
    <property type="protein sequence ID" value="AIY63797.1"/>
    <property type="molecule type" value="Genomic_DNA"/>
</dbReference>
<dbReference type="Proteomes" id="UP000030341">
    <property type="component" value="Chromosome 1"/>
</dbReference>
<feature type="domain" description="Phage shock protein PspC N-terminal" evidence="2">
    <location>
        <begin position="9"/>
        <end position="65"/>
    </location>
</feature>
<reference evidence="3 4" key="1">
    <citation type="submission" date="2014-11" db="EMBL/GenBank/DDBJ databases">
        <title>Complete Genome Sequence of Pseudoalteromonas sp. Strain OCN003 Isolated from Kaneohe Bay, Oahu, Hawaii.</title>
        <authorList>
            <person name="Beurmann S."/>
            <person name="Videau P."/>
            <person name="Ushijima B."/>
            <person name="Smith A.M."/>
            <person name="Aeby G.S."/>
            <person name="Callahan S.M."/>
            <person name="Belcaid M."/>
        </authorList>
    </citation>
    <scope>NUCLEOTIDE SEQUENCE [LARGE SCALE GENOMIC DNA]</scope>
    <source>
        <strain evidence="3 4">OCN003</strain>
    </source>
</reference>
<organism evidence="3 4">
    <name type="scientific">Pseudoalteromonas piratica</name>
    <dbReference type="NCBI Taxonomy" id="1348114"/>
    <lineage>
        <taxon>Bacteria</taxon>
        <taxon>Pseudomonadati</taxon>
        <taxon>Pseudomonadota</taxon>
        <taxon>Gammaproteobacteria</taxon>
        <taxon>Alteromonadales</taxon>
        <taxon>Pseudoalteromonadaceae</taxon>
        <taxon>Pseudoalteromonas</taxon>
    </lineage>
</organism>
<feature type="transmembrane region" description="Helical" evidence="1">
    <location>
        <begin position="39"/>
        <end position="63"/>
    </location>
</feature>
<evidence type="ECO:0000313" key="3">
    <source>
        <dbReference type="EMBL" id="AIY63797.1"/>
    </source>
</evidence>
<dbReference type="InterPro" id="IPR007168">
    <property type="entry name" value="Phageshock_PspC_N"/>
</dbReference>